<accession>A0A162QAR5</accession>
<dbReference type="InterPro" id="IPR032710">
    <property type="entry name" value="NTF2-like_dom_sf"/>
</dbReference>
<evidence type="ECO:0000313" key="2">
    <source>
        <dbReference type="Proteomes" id="UP000076584"/>
    </source>
</evidence>
<protein>
    <submittedName>
        <fullName evidence="1">SnoaL-like polyketide cyclase</fullName>
    </submittedName>
</protein>
<evidence type="ECO:0000313" key="1">
    <source>
        <dbReference type="EMBL" id="KZL88317.1"/>
    </source>
</evidence>
<dbReference type="Pfam" id="PF07366">
    <property type="entry name" value="SnoaL"/>
    <property type="match status" value="2"/>
</dbReference>
<comment type="caution">
    <text evidence="1">The sequence shown here is derived from an EMBL/GenBank/DDBJ whole genome shotgun (WGS) entry which is preliminary data.</text>
</comment>
<sequence>MEEYEAPCFSHESMLTPPESPEHKAREFPGLTGLKPPAAAAANNEPRRKSRSPSSKRWNGDGKGIQVDIGARLREYLDCLNNRKFDVIGNHLADTLERNNRTQTREEHIDRLRSRVEGLATFQIKIDTLLVDKKAKAVAVRYINRVTLADAMMYVDTVGKTYEFDEQCFVWFDDKGKIARMLTLQDNDGIRRQTPEAGVTPRFFTRSTPQEPVDLAAVYRKYVASINHGTMSKDFPRYCKKEVRHNNRVMPLEEYWRGMEASQEAISGLRFEIQELLVDEETQQVAARLQITGTPVAEFAGARPNGKSVKFHEHCMYRFDKGKIALVWATMELDSYRRQLEEKPDRRKSSMLGIN</sequence>
<dbReference type="GO" id="GO:0030638">
    <property type="term" value="P:polyketide metabolic process"/>
    <property type="evidence" value="ECO:0007669"/>
    <property type="project" value="InterPro"/>
</dbReference>
<dbReference type="AlphaFoldDB" id="A0A162QAR5"/>
<dbReference type="OrthoDB" id="2830113at2759"/>
<proteinExistence type="predicted"/>
<dbReference type="InterPro" id="IPR009959">
    <property type="entry name" value="Cyclase_SnoaL-like"/>
</dbReference>
<keyword evidence="2" id="KW-1185">Reference proteome</keyword>
<dbReference type="EMBL" id="LFIW01000010">
    <property type="protein sequence ID" value="KZL88317.1"/>
    <property type="molecule type" value="Genomic_DNA"/>
</dbReference>
<name>A0A162QAR5_COLIC</name>
<dbReference type="Proteomes" id="UP000076584">
    <property type="component" value="Unassembled WGS sequence"/>
</dbReference>
<reference evidence="1 2" key="1">
    <citation type="submission" date="2015-06" db="EMBL/GenBank/DDBJ databases">
        <title>Survival trade-offs in plant roots during colonization by closely related pathogenic and mutualistic fungi.</title>
        <authorList>
            <person name="Hacquard S."/>
            <person name="Kracher B."/>
            <person name="Hiruma K."/>
            <person name="Weinman A."/>
            <person name="Muench P."/>
            <person name="Garrido Oter R."/>
            <person name="Ver Loren van Themaat E."/>
            <person name="Dallerey J.-F."/>
            <person name="Damm U."/>
            <person name="Henrissat B."/>
            <person name="Lespinet O."/>
            <person name="Thon M."/>
            <person name="Kemen E."/>
            <person name="McHardy A.C."/>
            <person name="Schulze-Lefert P."/>
            <person name="O'Connell R.J."/>
        </authorList>
    </citation>
    <scope>NUCLEOTIDE SEQUENCE [LARGE SCALE GENOMIC DNA]</scope>
    <source>
        <strain evidence="1 2">MAFF 238704</strain>
    </source>
</reference>
<organism evidence="1 2">
    <name type="scientific">Colletotrichum incanum</name>
    <name type="common">Soybean anthracnose fungus</name>
    <dbReference type="NCBI Taxonomy" id="1573173"/>
    <lineage>
        <taxon>Eukaryota</taxon>
        <taxon>Fungi</taxon>
        <taxon>Dikarya</taxon>
        <taxon>Ascomycota</taxon>
        <taxon>Pezizomycotina</taxon>
        <taxon>Sordariomycetes</taxon>
        <taxon>Hypocreomycetidae</taxon>
        <taxon>Glomerellales</taxon>
        <taxon>Glomerellaceae</taxon>
        <taxon>Colletotrichum</taxon>
        <taxon>Colletotrichum spaethianum species complex</taxon>
    </lineage>
</organism>
<dbReference type="Gene3D" id="3.10.450.50">
    <property type="match status" value="2"/>
</dbReference>
<gene>
    <name evidence="1" type="ORF">CI238_08233</name>
</gene>
<dbReference type="SUPFAM" id="SSF54427">
    <property type="entry name" value="NTF2-like"/>
    <property type="match status" value="2"/>
</dbReference>